<evidence type="ECO:0000256" key="6">
    <source>
        <dbReference type="ARBA" id="ARBA00023239"/>
    </source>
</evidence>
<evidence type="ECO:0000256" key="10">
    <source>
        <dbReference type="PIRSR" id="PIRSR006113-2"/>
    </source>
</evidence>
<proteinExistence type="inferred from homology"/>
<reference evidence="11 12" key="1">
    <citation type="submission" date="2018-12" db="EMBL/GenBank/DDBJ databases">
        <title>Glycomyces sp. YIM 121974 draft genome.</title>
        <authorList>
            <person name="Li Q."/>
        </authorList>
    </citation>
    <scope>NUCLEOTIDE SEQUENCE [LARGE SCALE GENOMIC DNA]</scope>
    <source>
        <strain evidence="11 12">YIM 121974</strain>
    </source>
</reference>
<evidence type="ECO:0000256" key="7">
    <source>
        <dbReference type="ARBA" id="ARBA00048807"/>
    </source>
</evidence>
<comment type="pathway">
    <text evidence="1 8">Purine metabolism; 7-cyano-7-deazaguanine biosynthesis.</text>
</comment>
<feature type="binding site" evidence="10">
    <location>
        <position position="31"/>
    </location>
    <ligand>
        <name>Zn(2+)</name>
        <dbReference type="ChEBI" id="CHEBI:29105"/>
    </ligand>
</feature>
<dbReference type="Gene3D" id="3.30.479.10">
    <property type="entry name" value="6-pyruvoyl tetrahydropterin synthase/QueD"/>
    <property type="match status" value="1"/>
</dbReference>
<dbReference type="Pfam" id="PF01242">
    <property type="entry name" value="PTPS"/>
    <property type="match status" value="1"/>
</dbReference>
<keyword evidence="8" id="KW-0671">Queuosine biosynthesis</keyword>
<name>A0A426UU85_9ACTN</name>
<feature type="active site" description="Charge relay system" evidence="9">
    <location>
        <position position="71"/>
    </location>
</feature>
<feature type="active site" description="Proton acceptor" evidence="9">
    <location>
        <position position="25"/>
    </location>
</feature>
<dbReference type="PANTHER" id="PTHR12589">
    <property type="entry name" value="PYRUVOYL TETRAHYDROBIOPTERIN SYNTHASE"/>
    <property type="match status" value="1"/>
</dbReference>
<sequence length="120" mass="14032">MLTITKEFHFSASHVLEGLPKWHPCARMHGHNYVVVLELSAPDDKLVPPGFVRDYRDLDGFKQWMDKTLDHRHLNEVVEVQPTSELLARWIFDRWIGEFPELTAVRVHETPKTTAEYRPG</sequence>
<dbReference type="Proteomes" id="UP000277256">
    <property type="component" value="Unassembled WGS sequence"/>
</dbReference>
<keyword evidence="4 8" id="KW-0479">Metal-binding</keyword>
<dbReference type="GO" id="GO:0008616">
    <property type="term" value="P:tRNA queuosine(34) biosynthetic process"/>
    <property type="evidence" value="ECO:0007669"/>
    <property type="project" value="UniProtKB-KW"/>
</dbReference>
<organism evidence="11 12">
    <name type="scientific">Glycomyces terrestris</name>
    <dbReference type="NCBI Taxonomy" id="2493553"/>
    <lineage>
        <taxon>Bacteria</taxon>
        <taxon>Bacillati</taxon>
        <taxon>Actinomycetota</taxon>
        <taxon>Actinomycetes</taxon>
        <taxon>Glycomycetales</taxon>
        <taxon>Glycomycetaceae</taxon>
        <taxon>Glycomyces</taxon>
    </lineage>
</organism>
<evidence type="ECO:0000313" key="11">
    <source>
        <dbReference type="EMBL" id="RRR97507.1"/>
    </source>
</evidence>
<dbReference type="EC" id="4.-.-.-" evidence="8"/>
<comment type="cofactor">
    <cofactor evidence="8 10">
        <name>Zn(2+)</name>
        <dbReference type="ChEBI" id="CHEBI:29105"/>
    </cofactor>
    <text evidence="8 10">Binds 1 zinc ion per subunit.</text>
</comment>
<keyword evidence="6 8" id="KW-0456">Lyase</keyword>
<dbReference type="InterPro" id="IPR007115">
    <property type="entry name" value="6-PTP_synth/QueD"/>
</dbReference>
<dbReference type="EMBL" id="RSEB01000005">
    <property type="protein sequence ID" value="RRR97507.1"/>
    <property type="molecule type" value="Genomic_DNA"/>
</dbReference>
<dbReference type="GO" id="GO:0070497">
    <property type="term" value="F:6-carboxytetrahydropterin synthase activity"/>
    <property type="evidence" value="ECO:0007669"/>
    <property type="project" value="UniProtKB-EC"/>
</dbReference>
<dbReference type="OrthoDB" id="9804698at2"/>
<evidence type="ECO:0000256" key="2">
    <source>
        <dbReference type="ARBA" id="ARBA00008900"/>
    </source>
</evidence>
<dbReference type="RefSeq" id="WP_125249304.1">
    <property type="nucleotide sequence ID" value="NZ_RSEB01000005.1"/>
</dbReference>
<keyword evidence="5 8" id="KW-0862">Zinc</keyword>
<evidence type="ECO:0000256" key="5">
    <source>
        <dbReference type="ARBA" id="ARBA00022833"/>
    </source>
</evidence>
<comment type="catalytic activity">
    <reaction evidence="7 8">
        <text>7,8-dihydroneopterin 3'-triphosphate + H2O = 6-carboxy-5,6,7,8-tetrahydropterin + triphosphate + acetaldehyde + 2 H(+)</text>
        <dbReference type="Rhea" id="RHEA:27966"/>
        <dbReference type="ChEBI" id="CHEBI:15343"/>
        <dbReference type="ChEBI" id="CHEBI:15377"/>
        <dbReference type="ChEBI" id="CHEBI:15378"/>
        <dbReference type="ChEBI" id="CHEBI:18036"/>
        <dbReference type="ChEBI" id="CHEBI:58462"/>
        <dbReference type="ChEBI" id="CHEBI:61032"/>
        <dbReference type="EC" id="4.1.2.50"/>
    </reaction>
</comment>
<evidence type="ECO:0000256" key="3">
    <source>
        <dbReference type="ARBA" id="ARBA00018141"/>
    </source>
</evidence>
<feature type="active site" description="Charge relay system" evidence="9">
    <location>
        <position position="109"/>
    </location>
</feature>
<dbReference type="GO" id="GO:0046872">
    <property type="term" value="F:metal ion binding"/>
    <property type="evidence" value="ECO:0007669"/>
    <property type="project" value="UniProtKB-KW"/>
</dbReference>
<comment type="similarity">
    <text evidence="2 8">Belongs to the PTPS family. QueD subfamily.</text>
</comment>
<feature type="binding site" evidence="10">
    <location>
        <position position="29"/>
    </location>
    <ligand>
        <name>Zn(2+)</name>
        <dbReference type="ChEBI" id="CHEBI:29105"/>
    </ligand>
</feature>
<dbReference type="PANTHER" id="PTHR12589:SF7">
    <property type="entry name" value="6-PYRUVOYL TETRAHYDROBIOPTERIN SYNTHASE"/>
    <property type="match status" value="1"/>
</dbReference>
<evidence type="ECO:0000256" key="8">
    <source>
        <dbReference type="PIRNR" id="PIRNR006113"/>
    </source>
</evidence>
<evidence type="ECO:0000256" key="9">
    <source>
        <dbReference type="PIRSR" id="PIRSR006113-1"/>
    </source>
</evidence>
<dbReference type="AlphaFoldDB" id="A0A426UU85"/>
<dbReference type="InterPro" id="IPR038418">
    <property type="entry name" value="6-PTP_synth/QueD_sf"/>
</dbReference>
<feature type="binding site" evidence="10">
    <location>
        <position position="14"/>
    </location>
    <ligand>
        <name>Zn(2+)</name>
        <dbReference type="ChEBI" id="CHEBI:29105"/>
    </ligand>
</feature>
<keyword evidence="12" id="KW-1185">Reference proteome</keyword>
<evidence type="ECO:0000313" key="12">
    <source>
        <dbReference type="Proteomes" id="UP000277256"/>
    </source>
</evidence>
<comment type="caution">
    <text evidence="11">The sequence shown here is derived from an EMBL/GenBank/DDBJ whole genome shotgun (WGS) entry which is preliminary data.</text>
</comment>
<protein>
    <recommendedName>
        <fullName evidence="3 8">6-carboxy-5,6,7,8-tetrahydropterin synthase</fullName>
        <ecNumber evidence="8">4.-.-.-</ecNumber>
    </recommendedName>
</protein>
<dbReference type="SUPFAM" id="SSF55620">
    <property type="entry name" value="Tetrahydrobiopterin biosynthesis enzymes-like"/>
    <property type="match status" value="1"/>
</dbReference>
<dbReference type="UniPathway" id="UPA00391"/>
<evidence type="ECO:0000256" key="1">
    <source>
        <dbReference type="ARBA" id="ARBA00005061"/>
    </source>
</evidence>
<evidence type="ECO:0000256" key="4">
    <source>
        <dbReference type="ARBA" id="ARBA00022723"/>
    </source>
</evidence>
<gene>
    <name evidence="11" type="ORF">EIW28_19105</name>
</gene>
<dbReference type="PIRSF" id="PIRSF006113">
    <property type="entry name" value="PTP_synth"/>
    <property type="match status" value="1"/>
</dbReference>
<accession>A0A426UU85</accession>